<dbReference type="GO" id="GO:0016810">
    <property type="term" value="F:hydrolase activity, acting on carbon-nitrogen (but not peptide) bonds"/>
    <property type="evidence" value="ECO:0007669"/>
    <property type="project" value="InterPro"/>
</dbReference>
<evidence type="ECO:0000256" key="3">
    <source>
        <dbReference type="ARBA" id="ARBA00020071"/>
    </source>
</evidence>
<gene>
    <name evidence="7" type="ORF">DES40_1237</name>
</gene>
<dbReference type="AlphaFoldDB" id="A0A420WLZ5"/>
<dbReference type="InterPro" id="IPR011330">
    <property type="entry name" value="Glyco_hydro/deAcase_b/a-brl"/>
</dbReference>
<feature type="domain" description="NodB homology" evidence="6">
    <location>
        <begin position="50"/>
        <end position="299"/>
    </location>
</feature>
<dbReference type="InterPro" id="IPR051398">
    <property type="entry name" value="Polysacch_Deacetylase"/>
</dbReference>
<name>A0A420WLZ5_9PROT</name>
<dbReference type="InterPro" id="IPR002509">
    <property type="entry name" value="NODB_dom"/>
</dbReference>
<dbReference type="PANTHER" id="PTHR34216">
    <property type="match status" value="1"/>
</dbReference>
<comment type="caution">
    <text evidence="7">The sequence shown here is derived from an EMBL/GenBank/DDBJ whole genome shotgun (WGS) entry which is preliminary data.</text>
</comment>
<dbReference type="GO" id="GO:0005975">
    <property type="term" value="P:carbohydrate metabolic process"/>
    <property type="evidence" value="ECO:0007669"/>
    <property type="project" value="InterPro"/>
</dbReference>
<protein>
    <recommendedName>
        <fullName evidence="3">Chitooligosaccharide deacetylase</fullName>
    </recommendedName>
    <alternativeName>
        <fullName evidence="5">Nodulation protein B</fullName>
    </alternativeName>
</protein>
<dbReference type="RefSeq" id="WP_121099649.1">
    <property type="nucleotide sequence ID" value="NZ_RBII01000001.1"/>
</dbReference>
<dbReference type="PANTHER" id="PTHR34216:SF11">
    <property type="entry name" value="CHITOOLIGOSACCHARIDE DEACETYLASE"/>
    <property type="match status" value="1"/>
</dbReference>
<evidence type="ECO:0000256" key="4">
    <source>
        <dbReference type="ARBA" id="ARBA00022729"/>
    </source>
</evidence>
<keyword evidence="8" id="KW-1185">Reference proteome</keyword>
<dbReference type="SUPFAM" id="SSF88713">
    <property type="entry name" value="Glycoside hydrolase/deacetylase"/>
    <property type="match status" value="1"/>
</dbReference>
<dbReference type="PROSITE" id="PS51677">
    <property type="entry name" value="NODB"/>
    <property type="match status" value="1"/>
</dbReference>
<keyword evidence="4" id="KW-0732">Signal</keyword>
<dbReference type="Pfam" id="PF01522">
    <property type="entry name" value="Polysacc_deac_1"/>
    <property type="match status" value="1"/>
</dbReference>
<evidence type="ECO:0000256" key="2">
    <source>
        <dbReference type="ARBA" id="ARBA00010973"/>
    </source>
</evidence>
<evidence type="ECO:0000313" key="8">
    <source>
        <dbReference type="Proteomes" id="UP000282211"/>
    </source>
</evidence>
<dbReference type="InParanoid" id="A0A420WLZ5"/>
<organism evidence="7 8">
    <name type="scientific">Litorimonas taeanensis</name>
    <dbReference type="NCBI Taxonomy" id="568099"/>
    <lineage>
        <taxon>Bacteria</taxon>
        <taxon>Pseudomonadati</taxon>
        <taxon>Pseudomonadota</taxon>
        <taxon>Alphaproteobacteria</taxon>
        <taxon>Maricaulales</taxon>
        <taxon>Robiginitomaculaceae</taxon>
    </lineage>
</organism>
<evidence type="ECO:0000259" key="6">
    <source>
        <dbReference type="PROSITE" id="PS51677"/>
    </source>
</evidence>
<sequence>MNSAAINSTNNFQASDFNIYNPSQSLRAKLDRRLVRYRKREVLNIRTEKPIVSFSFDDCPQSVFLNALPAMEERNWRGTIYAAMGLCETTNHLGRHMSRTEMQHAHQAGHEIADHTYSHLDANQVSLDEFQRDIDKNKAAFQALGLPPARSFAYPYGEVNFAAKSVLSERFDLLRGIHSPKQTHALDLNQAASQRLYSGADFVACRQAIRALKSKPSWLILFTHDVRKSPSEFGCTPKDFQAILDDVEAIGAEVLPVSEALDAVESHNAFAENLKSKNFKGEYFKGDTLQDNKWQEDQS</sequence>
<evidence type="ECO:0000256" key="5">
    <source>
        <dbReference type="ARBA" id="ARBA00032976"/>
    </source>
</evidence>
<proteinExistence type="inferred from homology"/>
<comment type="similarity">
    <text evidence="2">Belongs to the polysaccharide deacetylase family.</text>
</comment>
<dbReference type="Proteomes" id="UP000282211">
    <property type="component" value="Unassembled WGS sequence"/>
</dbReference>
<dbReference type="CDD" id="cd10967">
    <property type="entry name" value="CE4_GLA_like_6s"/>
    <property type="match status" value="1"/>
</dbReference>
<comment type="function">
    <text evidence="1">Is involved in generating a small heat-stable compound (Nod), an acylated oligomer of N-acetylglucosamine, that stimulates mitosis in various plant protoplasts.</text>
</comment>
<evidence type="ECO:0000313" key="7">
    <source>
        <dbReference type="EMBL" id="RKQ71905.1"/>
    </source>
</evidence>
<dbReference type="EMBL" id="RBII01000001">
    <property type="protein sequence ID" value="RKQ71905.1"/>
    <property type="molecule type" value="Genomic_DNA"/>
</dbReference>
<evidence type="ECO:0000256" key="1">
    <source>
        <dbReference type="ARBA" id="ARBA00003236"/>
    </source>
</evidence>
<dbReference type="OrthoDB" id="2795102at2"/>
<accession>A0A420WLZ5</accession>
<dbReference type="Gene3D" id="3.20.20.370">
    <property type="entry name" value="Glycoside hydrolase/deacetylase"/>
    <property type="match status" value="1"/>
</dbReference>
<reference evidence="7 8" key="1">
    <citation type="submission" date="2018-10" db="EMBL/GenBank/DDBJ databases">
        <title>Genomic Encyclopedia of Type Strains, Phase IV (KMG-IV): sequencing the most valuable type-strain genomes for metagenomic binning, comparative biology and taxonomic classification.</title>
        <authorList>
            <person name="Goeker M."/>
        </authorList>
    </citation>
    <scope>NUCLEOTIDE SEQUENCE [LARGE SCALE GENOMIC DNA]</scope>
    <source>
        <strain evidence="7 8">DSM 22008</strain>
    </source>
</reference>